<feature type="chain" id="PRO_5007512128" evidence="1">
    <location>
        <begin position="29"/>
        <end position="302"/>
    </location>
</feature>
<dbReference type="Gene3D" id="3.20.20.150">
    <property type="entry name" value="Divalent-metal-dependent TIM barrel enzymes"/>
    <property type="match status" value="1"/>
</dbReference>
<dbReference type="Proteomes" id="UP000076079">
    <property type="component" value="Chromosome"/>
</dbReference>
<dbReference type="PANTHER" id="PTHR12110">
    <property type="entry name" value="HYDROXYPYRUVATE ISOMERASE"/>
    <property type="match status" value="1"/>
</dbReference>
<name>A0A143PWF9_LUTPR</name>
<dbReference type="Pfam" id="PF01261">
    <property type="entry name" value="AP_endonuc_2"/>
    <property type="match status" value="1"/>
</dbReference>
<dbReference type="OrthoDB" id="110753at2"/>
<feature type="domain" description="Xylose isomerase-like TIM barrel" evidence="2">
    <location>
        <begin position="68"/>
        <end position="296"/>
    </location>
</feature>
<gene>
    <name evidence="3" type="ORF">LuPra_05663</name>
</gene>
<dbReference type="PATRIC" id="fig|1813736.3.peg.5951"/>
<dbReference type="EMBL" id="CP015136">
    <property type="protein sequence ID" value="AMY12390.1"/>
    <property type="molecule type" value="Genomic_DNA"/>
</dbReference>
<dbReference type="RefSeq" id="WP_110173851.1">
    <property type="nucleotide sequence ID" value="NZ_CP015136.1"/>
</dbReference>
<evidence type="ECO:0000259" key="2">
    <source>
        <dbReference type="Pfam" id="PF01261"/>
    </source>
</evidence>
<feature type="signal peptide" evidence="1">
    <location>
        <begin position="1"/>
        <end position="28"/>
    </location>
</feature>
<dbReference type="InterPro" id="IPR006311">
    <property type="entry name" value="TAT_signal"/>
</dbReference>
<evidence type="ECO:0000313" key="3">
    <source>
        <dbReference type="EMBL" id="AMY12390.1"/>
    </source>
</evidence>
<sequence length="302" mass="33134" precursor="true">MSLNRRAFLSATASAAVATTLSPTAAPAAPISRAGKSQLRVGLAAYSMRQYLQAKAGTKGAMDLLGFIDWSATLGVDAVELTSYFFPETFDRAYLNEVKRRCHINGLDISGGAIRNNFTLPDDDPQLQKWLDHTDTWLGHYAVLGAPVVRVFSGVPPKGMTEEQGIANGIKNLKKALVSAEKHGVILGLENHDYLMKIDRMLPALKAIDSPWFGVNLDSGNVDDTDVYTQLQKIVPYAVNVQLKVETGPVKQKVPTDVPRFVKMLKDANYRGYVVLEYESSPEPYDAIPRQLAILRDAINKA</sequence>
<proteinExistence type="predicted"/>
<dbReference type="PANTHER" id="PTHR12110:SF53">
    <property type="entry name" value="BLR5974 PROTEIN"/>
    <property type="match status" value="1"/>
</dbReference>
<dbReference type="InterPro" id="IPR050312">
    <property type="entry name" value="IolE/XylAMocC-like"/>
</dbReference>
<keyword evidence="4" id="KW-1185">Reference proteome</keyword>
<dbReference type="PROSITE" id="PS51318">
    <property type="entry name" value="TAT"/>
    <property type="match status" value="1"/>
</dbReference>
<dbReference type="AlphaFoldDB" id="A0A143PWF9"/>
<protein>
    <submittedName>
        <fullName evidence="3">Putative L-xylulose 5-phosphate 3-epimerase</fullName>
    </submittedName>
</protein>
<dbReference type="KEGG" id="abac:LuPra_05663"/>
<organism evidence="3 4">
    <name type="scientific">Luteitalea pratensis</name>
    <dbReference type="NCBI Taxonomy" id="1855912"/>
    <lineage>
        <taxon>Bacteria</taxon>
        <taxon>Pseudomonadati</taxon>
        <taxon>Acidobacteriota</taxon>
        <taxon>Vicinamibacteria</taxon>
        <taxon>Vicinamibacterales</taxon>
        <taxon>Vicinamibacteraceae</taxon>
        <taxon>Luteitalea</taxon>
    </lineage>
</organism>
<accession>A0A143PWF9</accession>
<evidence type="ECO:0000256" key="1">
    <source>
        <dbReference type="SAM" id="SignalP"/>
    </source>
</evidence>
<dbReference type="InterPro" id="IPR013022">
    <property type="entry name" value="Xyl_isomerase-like_TIM-brl"/>
</dbReference>
<dbReference type="InterPro" id="IPR036237">
    <property type="entry name" value="Xyl_isomerase-like_sf"/>
</dbReference>
<evidence type="ECO:0000313" key="4">
    <source>
        <dbReference type="Proteomes" id="UP000076079"/>
    </source>
</evidence>
<dbReference type="STRING" id="1855912.LuPra_05663"/>
<reference evidence="3 4" key="1">
    <citation type="journal article" date="2016" name="Genome Announc.">
        <title>First Complete Genome Sequence of a Subdivision 6 Acidobacterium Strain.</title>
        <authorList>
            <person name="Huang S."/>
            <person name="Vieira S."/>
            <person name="Bunk B."/>
            <person name="Riedel T."/>
            <person name="Sproer C."/>
            <person name="Overmann J."/>
        </authorList>
    </citation>
    <scope>NUCLEOTIDE SEQUENCE [LARGE SCALE GENOMIC DNA]</scope>
    <source>
        <strain evidence="4">DSM 100886 HEG_-6_39</strain>
    </source>
</reference>
<keyword evidence="1" id="KW-0732">Signal</keyword>
<reference evidence="4" key="2">
    <citation type="submission" date="2016-04" db="EMBL/GenBank/DDBJ databases">
        <title>First Complete Genome Sequence of a Subdivision 6 Acidobacterium.</title>
        <authorList>
            <person name="Huang S."/>
            <person name="Vieira S."/>
            <person name="Bunk B."/>
            <person name="Riedel T."/>
            <person name="Sproeer C."/>
            <person name="Overmann J."/>
        </authorList>
    </citation>
    <scope>NUCLEOTIDE SEQUENCE [LARGE SCALE GENOMIC DNA]</scope>
    <source>
        <strain evidence="4">DSM 100886 HEG_-6_39</strain>
    </source>
</reference>
<dbReference type="SUPFAM" id="SSF51658">
    <property type="entry name" value="Xylose isomerase-like"/>
    <property type="match status" value="1"/>
</dbReference>